<name>A0ABS6IP87_9HYPH</name>
<dbReference type="RefSeq" id="WP_216964682.1">
    <property type="nucleotide sequence ID" value="NZ_JAHOPB010000002.1"/>
</dbReference>
<keyword evidence="5" id="KW-1185">Reference proteome</keyword>
<dbReference type="InterPro" id="IPR001054">
    <property type="entry name" value="A/G_cyclase"/>
</dbReference>
<dbReference type="PANTHER" id="PTHR43081:SF19">
    <property type="entry name" value="PH-SENSITIVE ADENYLATE CYCLASE RV1264"/>
    <property type="match status" value="1"/>
</dbReference>
<evidence type="ECO:0000313" key="5">
    <source>
        <dbReference type="Proteomes" id="UP000727907"/>
    </source>
</evidence>
<gene>
    <name evidence="4" type="ORF">KQ910_20340</name>
</gene>
<accession>A0ABS6IP87</accession>
<dbReference type="InterPro" id="IPR050697">
    <property type="entry name" value="Adenylyl/Guanylyl_Cyclase_3/4"/>
</dbReference>
<comment type="caution">
    <text evidence="4">The sequence shown here is derived from an EMBL/GenBank/DDBJ whole genome shotgun (WGS) entry which is preliminary data.</text>
</comment>
<dbReference type="EMBL" id="JAHOPB010000002">
    <property type="protein sequence ID" value="MBU8876133.1"/>
    <property type="molecule type" value="Genomic_DNA"/>
</dbReference>
<reference evidence="4 5" key="1">
    <citation type="submission" date="2021-06" db="EMBL/GenBank/DDBJ databases">
        <authorList>
            <person name="Lee D.H."/>
        </authorList>
    </citation>
    <scope>NUCLEOTIDE SEQUENCE [LARGE SCALE GENOMIC DNA]</scope>
    <source>
        <strain evidence="4 5">MMS21-HV4-11</strain>
    </source>
</reference>
<dbReference type="CDD" id="cd07302">
    <property type="entry name" value="CHD"/>
    <property type="match status" value="1"/>
</dbReference>
<feature type="transmembrane region" description="Helical" evidence="2">
    <location>
        <begin position="199"/>
        <end position="219"/>
    </location>
</feature>
<evidence type="ECO:0000256" key="1">
    <source>
        <dbReference type="SAM" id="MobiDB-lite"/>
    </source>
</evidence>
<dbReference type="Pfam" id="PF00211">
    <property type="entry name" value="Guanylate_cyc"/>
    <property type="match status" value="1"/>
</dbReference>
<protein>
    <recommendedName>
        <fullName evidence="3">Guanylate cyclase domain-containing protein</fullName>
    </recommendedName>
</protein>
<dbReference type="Proteomes" id="UP000727907">
    <property type="component" value="Unassembled WGS sequence"/>
</dbReference>
<proteinExistence type="predicted"/>
<keyword evidence="2" id="KW-0472">Membrane</keyword>
<feature type="region of interest" description="Disordered" evidence="1">
    <location>
        <begin position="246"/>
        <end position="273"/>
    </location>
</feature>
<feature type="compositionally biased region" description="Pro residues" evidence="1">
    <location>
        <begin position="256"/>
        <end position="269"/>
    </location>
</feature>
<evidence type="ECO:0000259" key="3">
    <source>
        <dbReference type="PROSITE" id="PS50125"/>
    </source>
</evidence>
<sequence>MTDLNLVRRLTTILAIDVVAFSTMSARDEEHALGLLATRLDMAGTLVRQHRGRVFKMTGDGLLAEFASPVEAVRAALEIQEAMRSANATAGPDDQLTLRIGVNLGDVVENGDDLLGDAVNVAVRLESISATGGICISGSVYEQIVGKLMLGAEDIGEQHVKNIPRPIHAYRLTIEGARLGGPLHPAHAVARRMPRARSLLVAGIATVLVLSALAGTFYLRHPAPTPSLQTAEPTSDLPVVNRPLPETVAGTAGPRTFPPSAPAAAPAPAPADSAPRRFAAKDVPFVPDFRMRALENYARAEGAKALALNVRGIFAMATRRVDEDAARHAALDECNRTVARDVPRVRDYDRCMLYAVENDVVWSFRPPPMPPAPYVPATRPSPPIAFDPATAPLLQAQARERLALHYLPNQHDRALVLGHARFHWWTPSETDADVIRRNLQICGHLTGRPCVVYALKNEVLVRTPQGMRVTDVLTPQDISGLDASQIKALEQYLIANDWRAVALAMNGRIGIVSGRTTEQDATAMALQACRDAGGTDCAIVAIGPFMVARP</sequence>
<feature type="domain" description="Guanylate cyclase" evidence="3">
    <location>
        <begin position="12"/>
        <end position="126"/>
    </location>
</feature>
<keyword evidence="2" id="KW-0812">Transmembrane</keyword>
<keyword evidence="2" id="KW-1133">Transmembrane helix</keyword>
<dbReference type="PANTHER" id="PTHR43081">
    <property type="entry name" value="ADENYLATE CYCLASE, TERMINAL-DIFFERENTIATION SPECIFIC-RELATED"/>
    <property type="match status" value="1"/>
</dbReference>
<evidence type="ECO:0000256" key="2">
    <source>
        <dbReference type="SAM" id="Phobius"/>
    </source>
</evidence>
<organism evidence="4 5">
    <name type="scientific">Reyranella humidisoli</name>
    <dbReference type="NCBI Taxonomy" id="2849149"/>
    <lineage>
        <taxon>Bacteria</taxon>
        <taxon>Pseudomonadati</taxon>
        <taxon>Pseudomonadota</taxon>
        <taxon>Alphaproteobacteria</taxon>
        <taxon>Hyphomicrobiales</taxon>
        <taxon>Reyranellaceae</taxon>
        <taxon>Reyranella</taxon>
    </lineage>
</organism>
<dbReference type="PROSITE" id="PS50125">
    <property type="entry name" value="GUANYLATE_CYCLASE_2"/>
    <property type="match status" value="1"/>
</dbReference>
<evidence type="ECO:0000313" key="4">
    <source>
        <dbReference type="EMBL" id="MBU8876133.1"/>
    </source>
</evidence>